<dbReference type="InterPro" id="IPR029058">
    <property type="entry name" value="AB_hydrolase_fold"/>
</dbReference>
<dbReference type="Pfam" id="PF06259">
    <property type="entry name" value="Abhydrolase_8"/>
    <property type="match status" value="1"/>
</dbReference>
<dbReference type="Proteomes" id="UP001551189">
    <property type="component" value="Unassembled WGS sequence"/>
</dbReference>
<dbReference type="InterPro" id="IPR010427">
    <property type="entry name" value="DUF1023"/>
</dbReference>
<dbReference type="EMBL" id="JBEYXT010000066">
    <property type="protein sequence ID" value="MEU6802638.1"/>
    <property type="molecule type" value="Genomic_DNA"/>
</dbReference>
<keyword evidence="5" id="KW-1185">Reference proteome</keyword>
<accession>A0ABV3AZN6</accession>
<feature type="domain" description="DUF1023" evidence="3">
    <location>
        <begin position="136"/>
        <end position="299"/>
    </location>
</feature>
<evidence type="ECO:0000259" key="3">
    <source>
        <dbReference type="Pfam" id="PF06259"/>
    </source>
</evidence>
<feature type="transmembrane region" description="Helical" evidence="2">
    <location>
        <begin position="54"/>
        <end position="72"/>
    </location>
</feature>
<keyword evidence="2" id="KW-1133">Transmembrane helix</keyword>
<proteinExistence type="predicted"/>
<dbReference type="Gene3D" id="3.40.50.1820">
    <property type="entry name" value="alpha/beta hydrolase"/>
    <property type="match status" value="1"/>
</dbReference>
<comment type="caution">
    <text evidence="4">The sequence shown here is derived from an EMBL/GenBank/DDBJ whole genome shotgun (WGS) entry which is preliminary data.</text>
</comment>
<sequence>MGAVTWPKAAALPRRPDRRIRTGGPSATDRPSRPSRSHGQPRGRHRWPARLRRTFLALLVATAVVAPISAAARPRVPAPPPATLAPLTPTSLEAVYAANRANAEEAARMAEAHGNRDRAAKDRSMAKPSRQFLTFDGRGPGQAVEVTGDLLKADHIAVLIPGSDTSIDTYDRFREAALALHARTGPASAVITWLGYETPDTISSTVLTDTRADEAAPRLSTFIRELRGLVGDTADVSLLCHSYGSVVCGRAAADLDEVDDLVLIGSPGTGADSASALHTSARVWAARGAEDWIEMVPHTRVDVFGTTVGFGTDPTSPAFGARVFAAGDATHSGYFAPGSLALDNLAHITLGTPQEVTHA</sequence>
<keyword evidence="4" id="KW-0378">Hydrolase</keyword>
<protein>
    <submittedName>
        <fullName evidence="4">Alpha/beta hydrolase</fullName>
    </submittedName>
</protein>
<keyword evidence="2" id="KW-0812">Transmembrane</keyword>
<organism evidence="4 5">
    <name type="scientific">Streptomyces neyagawaensis</name>
    <dbReference type="NCBI Taxonomy" id="42238"/>
    <lineage>
        <taxon>Bacteria</taxon>
        <taxon>Bacillati</taxon>
        <taxon>Actinomycetota</taxon>
        <taxon>Actinomycetes</taxon>
        <taxon>Kitasatosporales</taxon>
        <taxon>Streptomycetaceae</taxon>
        <taxon>Streptomyces</taxon>
    </lineage>
</organism>
<feature type="region of interest" description="Disordered" evidence="1">
    <location>
        <begin position="1"/>
        <end position="48"/>
    </location>
</feature>
<dbReference type="RefSeq" id="WP_359696182.1">
    <property type="nucleotide sequence ID" value="NZ_JBEYXT010000066.1"/>
</dbReference>
<evidence type="ECO:0000313" key="4">
    <source>
        <dbReference type="EMBL" id="MEU6802638.1"/>
    </source>
</evidence>
<dbReference type="SUPFAM" id="SSF53474">
    <property type="entry name" value="alpha/beta-Hydrolases"/>
    <property type="match status" value="1"/>
</dbReference>
<feature type="compositionally biased region" description="Basic residues" evidence="1">
    <location>
        <begin position="33"/>
        <end position="48"/>
    </location>
</feature>
<keyword evidence="2" id="KW-0472">Membrane</keyword>
<evidence type="ECO:0000256" key="2">
    <source>
        <dbReference type="SAM" id="Phobius"/>
    </source>
</evidence>
<gene>
    <name evidence="4" type="ORF">ABZ931_16725</name>
</gene>
<evidence type="ECO:0000256" key="1">
    <source>
        <dbReference type="SAM" id="MobiDB-lite"/>
    </source>
</evidence>
<evidence type="ECO:0000313" key="5">
    <source>
        <dbReference type="Proteomes" id="UP001551189"/>
    </source>
</evidence>
<dbReference type="GO" id="GO:0016787">
    <property type="term" value="F:hydrolase activity"/>
    <property type="evidence" value="ECO:0007669"/>
    <property type="project" value="UniProtKB-KW"/>
</dbReference>
<name>A0ABV3AZN6_9ACTN</name>
<reference evidence="4 5" key="1">
    <citation type="submission" date="2024-06" db="EMBL/GenBank/DDBJ databases">
        <title>The Natural Products Discovery Center: Release of the First 8490 Sequenced Strains for Exploring Actinobacteria Biosynthetic Diversity.</title>
        <authorList>
            <person name="Kalkreuter E."/>
            <person name="Kautsar S.A."/>
            <person name="Yang D."/>
            <person name="Bader C.D."/>
            <person name="Teijaro C.N."/>
            <person name="Fluegel L."/>
            <person name="Davis C.M."/>
            <person name="Simpson J.R."/>
            <person name="Lauterbach L."/>
            <person name="Steele A.D."/>
            <person name="Gui C."/>
            <person name="Meng S."/>
            <person name="Li G."/>
            <person name="Viehrig K."/>
            <person name="Ye F."/>
            <person name="Su P."/>
            <person name="Kiefer A.F."/>
            <person name="Nichols A."/>
            <person name="Cepeda A.J."/>
            <person name="Yan W."/>
            <person name="Fan B."/>
            <person name="Jiang Y."/>
            <person name="Adhikari A."/>
            <person name="Zheng C.-J."/>
            <person name="Schuster L."/>
            <person name="Cowan T.M."/>
            <person name="Smanski M.J."/>
            <person name="Chevrette M.G."/>
            <person name="De Carvalho L.P.S."/>
            <person name="Shen B."/>
        </authorList>
    </citation>
    <scope>NUCLEOTIDE SEQUENCE [LARGE SCALE GENOMIC DNA]</scope>
    <source>
        <strain evidence="4 5">NPDC046851</strain>
    </source>
</reference>